<accession>A0ABD2UFX4</accession>
<evidence type="ECO:0000313" key="3">
    <source>
        <dbReference type="Proteomes" id="UP001627284"/>
    </source>
</evidence>
<evidence type="ECO:0000259" key="1">
    <source>
        <dbReference type="Pfam" id="PF00582"/>
    </source>
</evidence>
<sequence length="215" mass="24546">MGRTRMPNFCLNRIRPHVQIRSPPIQAKNNIIEEKNDPSLAMIPASVPEEKVVAGDDVALPTPVIGRKIMILVDSSLEAKNALQWALTHTVQSHDLLVLLYVTKPPSSFSKQDEDSKKEINPRIFEFLASMKNICKMKRPEIQVEVAVAQGKEKGPIIVEESKKHDVSLLVLALRPEEKVYDVAFDYDVGPWRSGGCWWWRRWWWRSGGVLYSEC</sequence>
<dbReference type="Pfam" id="PF00582">
    <property type="entry name" value="Usp"/>
    <property type="match status" value="1"/>
</dbReference>
<evidence type="ECO:0000313" key="2">
    <source>
        <dbReference type="EMBL" id="KAL3367754.1"/>
    </source>
</evidence>
<dbReference type="CDD" id="cd23659">
    <property type="entry name" value="USP_At3g01520-like"/>
    <property type="match status" value="1"/>
</dbReference>
<name>A0ABD2UFX4_9SOLN</name>
<comment type="caution">
    <text evidence="2">The sequence shown here is derived from an EMBL/GenBank/DDBJ whole genome shotgun (WGS) entry which is preliminary data.</text>
</comment>
<dbReference type="Gene3D" id="3.40.50.620">
    <property type="entry name" value="HUPs"/>
    <property type="match status" value="1"/>
</dbReference>
<feature type="domain" description="UspA" evidence="1">
    <location>
        <begin position="67"/>
        <end position="175"/>
    </location>
</feature>
<dbReference type="PANTHER" id="PTHR47000">
    <property type="entry name" value="ADENINE NUCLEOTIDE ALPHA HYDROLASES-LIKE SUPERFAMILY PROTEIN"/>
    <property type="match status" value="1"/>
</dbReference>
<dbReference type="InterPro" id="IPR006016">
    <property type="entry name" value="UspA"/>
</dbReference>
<dbReference type="EMBL" id="JBJKTR010000005">
    <property type="protein sequence ID" value="KAL3367754.1"/>
    <property type="molecule type" value="Genomic_DNA"/>
</dbReference>
<keyword evidence="3" id="KW-1185">Reference proteome</keyword>
<dbReference type="SUPFAM" id="SSF52402">
    <property type="entry name" value="Adenine nucleotide alpha hydrolases-like"/>
    <property type="match status" value="1"/>
</dbReference>
<dbReference type="InterPro" id="IPR014729">
    <property type="entry name" value="Rossmann-like_a/b/a_fold"/>
</dbReference>
<reference evidence="2 3" key="1">
    <citation type="submission" date="2024-05" db="EMBL/GenBank/DDBJ databases">
        <title>De novo assembly of an allotetraploid wild potato.</title>
        <authorList>
            <person name="Hosaka A.J."/>
        </authorList>
    </citation>
    <scope>NUCLEOTIDE SEQUENCE [LARGE SCALE GENOMIC DNA]</scope>
    <source>
        <tissue evidence="2">Young leaves</tissue>
    </source>
</reference>
<dbReference type="Proteomes" id="UP001627284">
    <property type="component" value="Unassembled WGS sequence"/>
</dbReference>
<organism evidence="2 3">
    <name type="scientific">Solanum stoloniferum</name>
    <dbReference type="NCBI Taxonomy" id="62892"/>
    <lineage>
        <taxon>Eukaryota</taxon>
        <taxon>Viridiplantae</taxon>
        <taxon>Streptophyta</taxon>
        <taxon>Embryophyta</taxon>
        <taxon>Tracheophyta</taxon>
        <taxon>Spermatophyta</taxon>
        <taxon>Magnoliopsida</taxon>
        <taxon>eudicotyledons</taxon>
        <taxon>Gunneridae</taxon>
        <taxon>Pentapetalae</taxon>
        <taxon>asterids</taxon>
        <taxon>lamiids</taxon>
        <taxon>Solanales</taxon>
        <taxon>Solanaceae</taxon>
        <taxon>Solanoideae</taxon>
        <taxon>Solaneae</taxon>
        <taxon>Solanum</taxon>
    </lineage>
</organism>
<proteinExistence type="predicted"/>
<dbReference type="PANTHER" id="PTHR47000:SF1">
    <property type="entry name" value="ADENINE NUCLEOTIDE ALPHA HYDROLASES-LIKE SUPERFAMILY PROTEIN"/>
    <property type="match status" value="1"/>
</dbReference>
<gene>
    <name evidence="2" type="ORF">AABB24_008889</name>
</gene>
<dbReference type="AlphaFoldDB" id="A0ABD2UFX4"/>
<protein>
    <recommendedName>
        <fullName evidence="1">UspA domain-containing protein</fullName>
    </recommendedName>
</protein>